<gene>
    <name evidence="1" type="ORF">NN4_64510</name>
</gene>
<proteinExistence type="predicted"/>
<comment type="caution">
    <text evidence="1">The sequence shown here is derived from an EMBL/GenBank/DDBJ whole genome shotgun (WGS) entry which is preliminary data.</text>
</comment>
<evidence type="ECO:0000313" key="1">
    <source>
        <dbReference type="EMBL" id="GEM41932.1"/>
    </source>
</evidence>
<name>A0A511MMT8_9NOCA</name>
<evidence type="ECO:0000313" key="2">
    <source>
        <dbReference type="Proteomes" id="UP000321424"/>
    </source>
</evidence>
<dbReference type="RefSeq" id="WP_147139187.1">
    <property type="nucleotide sequence ID" value="NZ_BJXA01000060.1"/>
</dbReference>
<reference evidence="1 2" key="1">
    <citation type="submission" date="2019-07" db="EMBL/GenBank/DDBJ databases">
        <title>Whole genome shotgun sequence of Nocardia ninae NBRC 108245.</title>
        <authorList>
            <person name="Hosoyama A."/>
            <person name="Uohara A."/>
            <person name="Ohji S."/>
            <person name="Ichikawa N."/>
        </authorList>
    </citation>
    <scope>NUCLEOTIDE SEQUENCE [LARGE SCALE GENOMIC DNA]</scope>
    <source>
        <strain evidence="1 2">NBRC 108245</strain>
    </source>
</reference>
<accession>A0A511MMT8</accession>
<sequence>MNLLQTVSGEWERRPGSDYRLQVGGYVADAWTLAFDSFWVVQHAGLAVGNGVADTPEVARADAEQAILSHSLQGHGVALYALSLVGCHATNRIELPLPSYAVGVLDGIAGAFNEPYDEHTRVPTMTFRLAQ</sequence>
<organism evidence="1 2">
    <name type="scientific">Nocardia ninae NBRC 108245</name>
    <dbReference type="NCBI Taxonomy" id="1210091"/>
    <lineage>
        <taxon>Bacteria</taxon>
        <taxon>Bacillati</taxon>
        <taxon>Actinomycetota</taxon>
        <taxon>Actinomycetes</taxon>
        <taxon>Mycobacteriales</taxon>
        <taxon>Nocardiaceae</taxon>
        <taxon>Nocardia</taxon>
    </lineage>
</organism>
<dbReference type="EMBL" id="BJXA01000060">
    <property type="protein sequence ID" value="GEM41932.1"/>
    <property type="molecule type" value="Genomic_DNA"/>
</dbReference>
<dbReference type="AlphaFoldDB" id="A0A511MMT8"/>
<dbReference type="Proteomes" id="UP000321424">
    <property type="component" value="Unassembled WGS sequence"/>
</dbReference>
<keyword evidence="2" id="KW-1185">Reference proteome</keyword>
<protein>
    <submittedName>
        <fullName evidence="1">Uncharacterized protein</fullName>
    </submittedName>
</protein>